<feature type="binding site" evidence="2">
    <location>
        <begin position="237"/>
        <end position="240"/>
    </location>
    <ligand>
        <name>substrate</name>
    </ligand>
</feature>
<dbReference type="FunFam" id="3.60.20.30:FF:000005">
    <property type="entry name" value="N(4)-(Beta-N-acetylglucosaminyl)-L-asparaginase"/>
    <property type="match status" value="1"/>
</dbReference>
<dbReference type="Proteomes" id="UP000542342">
    <property type="component" value="Unassembled WGS sequence"/>
</dbReference>
<dbReference type="Gene3D" id="3.60.20.30">
    <property type="entry name" value="(Glycosyl)asparaginase"/>
    <property type="match status" value="1"/>
</dbReference>
<dbReference type="GO" id="GO:0016811">
    <property type="term" value="F:hydrolase activity, acting on carbon-nitrogen (but not peptide) bonds, in linear amides"/>
    <property type="evidence" value="ECO:0007669"/>
    <property type="project" value="UniProtKB-ARBA"/>
</dbReference>
<feature type="site" description="Cleavage; by autolysis" evidence="3">
    <location>
        <begin position="185"/>
        <end position="186"/>
    </location>
</feature>
<feature type="active site" description="Nucleophile" evidence="1">
    <location>
        <position position="186"/>
    </location>
</feature>
<feature type="compositionally biased region" description="Basic and acidic residues" evidence="4">
    <location>
        <begin position="138"/>
        <end position="159"/>
    </location>
</feature>
<dbReference type="CDD" id="cd04513">
    <property type="entry name" value="Glycosylasparaginase"/>
    <property type="match status" value="1"/>
</dbReference>
<sequence length="330" mass="34957">MPHPVVIATWPFGRRAVEKALPLLTRGEPALDAALAGAQAVEEDVTIRNSVGFGSLPDRLGRLTLDASVMDGRTLACGAVAAVEHVRHPAALARRVMEKTPHVLLVGEGAKWFALQEGFRLEQPYTLAALREWLERHPDLRPEDRPQPNQKPPEEKRSASDAGSPDPETCRDGASDIAAGELSHDTVTVLALDVKGHLGGVCTTSGLAYKLPGRVGDSPIIGAGLYVDDTAGAAGATGVGEEIIRIGGSLLIVEWMRAGKSPQEACEMACQRVHAAAARRGVHPARVAFLALDPKGNVGAACTAKTNFRYAVGREGKIELLQAKEIPPQP</sequence>
<evidence type="ECO:0000313" key="6">
    <source>
        <dbReference type="Proteomes" id="UP000542342"/>
    </source>
</evidence>
<dbReference type="EMBL" id="JACEFB010000003">
    <property type="protein sequence ID" value="MBA2225973.1"/>
    <property type="molecule type" value="Genomic_DNA"/>
</dbReference>
<comment type="caution">
    <text evidence="5">The sequence shown here is derived from an EMBL/GenBank/DDBJ whole genome shotgun (WGS) entry which is preliminary data.</text>
</comment>
<dbReference type="InterPro" id="IPR029055">
    <property type="entry name" value="Ntn_hydrolases_N"/>
</dbReference>
<evidence type="ECO:0000256" key="1">
    <source>
        <dbReference type="PIRSR" id="PIRSR600246-1"/>
    </source>
</evidence>
<dbReference type="Pfam" id="PF01112">
    <property type="entry name" value="Asparaginase_2"/>
    <property type="match status" value="1"/>
</dbReference>
<keyword evidence="6" id="KW-1185">Reference proteome</keyword>
<evidence type="ECO:0000256" key="3">
    <source>
        <dbReference type="PIRSR" id="PIRSR600246-3"/>
    </source>
</evidence>
<proteinExistence type="predicted"/>
<dbReference type="GO" id="GO:0005737">
    <property type="term" value="C:cytoplasm"/>
    <property type="evidence" value="ECO:0007669"/>
    <property type="project" value="TreeGrafter"/>
</dbReference>
<evidence type="ECO:0000313" key="5">
    <source>
        <dbReference type="EMBL" id="MBA2225973.1"/>
    </source>
</evidence>
<feature type="region of interest" description="Disordered" evidence="4">
    <location>
        <begin position="138"/>
        <end position="174"/>
    </location>
</feature>
<organism evidence="5 6">
    <name type="scientific">Thermogemmata fonticola</name>
    <dbReference type="NCBI Taxonomy" id="2755323"/>
    <lineage>
        <taxon>Bacteria</taxon>
        <taxon>Pseudomonadati</taxon>
        <taxon>Planctomycetota</taxon>
        <taxon>Planctomycetia</taxon>
        <taxon>Gemmatales</taxon>
        <taxon>Gemmataceae</taxon>
        <taxon>Thermogemmata</taxon>
    </lineage>
</organism>
<dbReference type="PANTHER" id="PTHR10188">
    <property type="entry name" value="L-ASPARAGINASE"/>
    <property type="match status" value="1"/>
</dbReference>
<evidence type="ECO:0000256" key="2">
    <source>
        <dbReference type="PIRSR" id="PIRSR600246-2"/>
    </source>
</evidence>
<dbReference type="AlphaFoldDB" id="A0A7V8VDB1"/>
<dbReference type="SUPFAM" id="SSF56235">
    <property type="entry name" value="N-terminal nucleophile aminohydrolases (Ntn hydrolases)"/>
    <property type="match status" value="1"/>
</dbReference>
<feature type="binding site" evidence="2">
    <location>
        <begin position="214"/>
        <end position="217"/>
    </location>
    <ligand>
        <name>substrate</name>
    </ligand>
</feature>
<reference evidence="5 6" key="1">
    <citation type="submission" date="2020-07" db="EMBL/GenBank/DDBJ databases">
        <title>Thermogemmata thermophila gen. nov., sp. nov., a novel moderate thermophilic planctomycete from a Kamchatka hot spring.</title>
        <authorList>
            <person name="Elcheninov A.G."/>
            <person name="Podosokorskaya O.A."/>
            <person name="Kovaleva O.L."/>
            <person name="Novikov A."/>
            <person name="Bonch-Osmolovskaya E.A."/>
            <person name="Toshchakov S.V."/>
            <person name="Kublanov I.V."/>
        </authorList>
    </citation>
    <scope>NUCLEOTIDE SEQUENCE [LARGE SCALE GENOMIC DNA]</scope>
    <source>
        <strain evidence="5 6">2918</strain>
    </source>
</reference>
<name>A0A7V8VDB1_9BACT</name>
<dbReference type="PANTHER" id="PTHR10188:SF6">
    <property type="entry name" value="N(4)-(BETA-N-ACETYLGLUCOSAMINYL)-L-ASPARAGINASE"/>
    <property type="match status" value="1"/>
</dbReference>
<evidence type="ECO:0000256" key="4">
    <source>
        <dbReference type="SAM" id="MobiDB-lite"/>
    </source>
</evidence>
<dbReference type="InterPro" id="IPR000246">
    <property type="entry name" value="Peptidase_T2"/>
</dbReference>
<accession>A0A7V8VDB1</accession>
<protein>
    <submittedName>
        <fullName evidence="5">N(4)-(Beta-N-acetylglucosaminyl)-L-asparaginase</fullName>
    </submittedName>
</protein>
<dbReference type="RefSeq" id="WP_194537394.1">
    <property type="nucleotide sequence ID" value="NZ_JACEFB010000003.1"/>
</dbReference>
<gene>
    <name evidence="5" type="ORF">H0921_07345</name>
</gene>